<keyword evidence="7" id="KW-1185">Reference proteome</keyword>
<protein>
    <submittedName>
        <fullName evidence="6">MarR family transcriptional regulator</fullName>
    </submittedName>
</protein>
<evidence type="ECO:0000259" key="5">
    <source>
        <dbReference type="Pfam" id="PF12802"/>
    </source>
</evidence>
<keyword evidence="1" id="KW-0805">Transcription regulation</keyword>
<dbReference type="OrthoDB" id="67158at2"/>
<keyword evidence="3" id="KW-0804">Transcription</keyword>
<proteinExistence type="predicted"/>
<evidence type="ECO:0000256" key="4">
    <source>
        <dbReference type="SAM" id="MobiDB-lite"/>
    </source>
</evidence>
<dbReference type="PANTHER" id="PTHR38465">
    <property type="entry name" value="HTH-TYPE TRANSCRIPTIONAL REGULATOR MJ1563-RELATED"/>
    <property type="match status" value="1"/>
</dbReference>
<dbReference type="InterPro" id="IPR000835">
    <property type="entry name" value="HTH_MarR-typ"/>
</dbReference>
<dbReference type="AlphaFoldDB" id="A0A3R7HUB0"/>
<evidence type="ECO:0000313" key="7">
    <source>
        <dbReference type="Proteomes" id="UP000028058"/>
    </source>
</evidence>
<feature type="region of interest" description="Disordered" evidence="4">
    <location>
        <begin position="1"/>
        <end position="49"/>
    </location>
</feature>
<evidence type="ECO:0000256" key="1">
    <source>
        <dbReference type="ARBA" id="ARBA00023015"/>
    </source>
</evidence>
<evidence type="ECO:0000256" key="2">
    <source>
        <dbReference type="ARBA" id="ARBA00023125"/>
    </source>
</evidence>
<accession>A0A3R7HUB0</accession>
<evidence type="ECO:0000256" key="3">
    <source>
        <dbReference type="ARBA" id="ARBA00023163"/>
    </source>
</evidence>
<evidence type="ECO:0000313" key="6">
    <source>
        <dbReference type="EMBL" id="RKM91212.1"/>
    </source>
</evidence>
<dbReference type="InterPro" id="IPR052362">
    <property type="entry name" value="HTH-GbsR_regulator"/>
</dbReference>
<dbReference type="InterPro" id="IPR036388">
    <property type="entry name" value="WH-like_DNA-bd_sf"/>
</dbReference>
<dbReference type="Gene3D" id="1.10.287.160">
    <property type="entry name" value="HR1 repeat"/>
    <property type="match status" value="1"/>
</dbReference>
<sequence length="204" mass="23135">MLIKGDGADVIDEPTGWPQQSQPGTETQPETRAQPQPQPLRRTDPDPEGLSRFVERFASELVEAGVPRMPARVFAALMASEKGQLTAAELGEQLQVSPAAISGAIRYLTQVSLISREREPGSRRERYRLHDDQWYLSFSRRNEILLRWESTLRTGVEAVGTESAAGRRLEETLDFFSFLRRETASMLDRWIEHRDQRRREGGAG</sequence>
<dbReference type="Proteomes" id="UP000028058">
    <property type="component" value="Unassembled WGS sequence"/>
</dbReference>
<reference evidence="6 7" key="1">
    <citation type="journal article" date="2014" name="Genome Announc.">
        <title>Draft Genome Sequence of Streptomyces fradiae ATCC 19609, a Strain Highly Sensitive to Antibiotics.</title>
        <authorList>
            <person name="Bekker O.B."/>
            <person name="Klimina K.M."/>
            <person name="Vatlin A.A."/>
            <person name="Zakharevich N.V."/>
            <person name="Kasianov A.S."/>
            <person name="Danilenko V.N."/>
        </authorList>
    </citation>
    <scope>NUCLEOTIDE SEQUENCE [LARGE SCALE GENOMIC DNA]</scope>
    <source>
        <strain evidence="6 7">ATCC 19609</strain>
    </source>
</reference>
<dbReference type="InterPro" id="IPR036390">
    <property type="entry name" value="WH_DNA-bd_sf"/>
</dbReference>
<feature type="compositionally biased region" description="Polar residues" evidence="4">
    <location>
        <begin position="17"/>
        <end position="35"/>
    </location>
</feature>
<dbReference type="EMBL" id="JNAD02000018">
    <property type="protein sequence ID" value="RKM91212.1"/>
    <property type="molecule type" value="Genomic_DNA"/>
</dbReference>
<organism evidence="6 7">
    <name type="scientific">Streptomyces xinghaiensis</name>
    <dbReference type="NCBI Taxonomy" id="1038928"/>
    <lineage>
        <taxon>Bacteria</taxon>
        <taxon>Bacillati</taxon>
        <taxon>Actinomycetota</taxon>
        <taxon>Actinomycetes</taxon>
        <taxon>Kitasatosporales</taxon>
        <taxon>Streptomycetaceae</taxon>
        <taxon>Streptomyces</taxon>
    </lineage>
</organism>
<dbReference type="Gene3D" id="1.10.10.10">
    <property type="entry name" value="Winged helix-like DNA-binding domain superfamily/Winged helix DNA-binding domain"/>
    <property type="match status" value="1"/>
</dbReference>
<dbReference type="GO" id="GO:0003677">
    <property type="term" value="F:DNA binding"/>
    <property type="evidence" value="ECO:0007669"/>
    <property type="project" value="UniProtKB-KW"/>
</dbReference>
<dbReference type="PANTHER" id="PTHR38465:SF2">
    <property type="entry name" value="HTH-TYPE TRANSCRIPTIONAL REGULATOR MMPR5"/>
    <property type="match status" value="1"/>
</dbReference>
<feature type="domain" description="HTH marR-type" evidence="5">
    <location>
        <begin position="65"/>
        <end position="125"/>
    </location>
</feature>
<name>A0A3R7HUB0_9ACTN</name>
<gene>
    <name evidence="6" type="ORF">SFRA_029285</name>
</gene>
<comment type="caution">
    <text evidence="6">The sequence shown here is derived from an EMBL/GenBank/DDBJ whole genome shotgun (WGS) entry which is preliminary data.</text>
</comment>
<dbReference type="GO" id="GO:0003700">
    <property type="term" value="F:DNA-binding transcription factor activity"/>
    <property type="evidence" value="ECO:0007669"/>
    <property type="project" value="InterPro"/>
</dbReference>
<dbReference type="SUPFAM" id="SSF46785">
    <property type="entry name" value="Winged helix' DNA-binding domain"/>
    <property type="match status" value="1"/>
</dbReference>
<dbReference type="Pfam" id="PF12802">
    <property type="entry name" value="MarR_2"/>
    <property type="match status" value="1"/>
</dbReference>
<keyword evidence="2" id="KW-0238">DNA-binding</keyword>